<accession>A0ACC0UPF8</accession>
<protein>
    <submittedName>
        <fullName evidence="1">Uncharacterized protein</fullName>
    </submittedName>
</protein>
<proteinExistence type="predicted"/>
<organism evidence="1 2">
    <name type="scientific">Russula earlei</name>
    <dbReference type="NCBI Taxonomy" id="71964"/>
    <lineage>
        <taxon>Eukaryota</taxon>
        <taxon>Fungi</taxon>
        <taxon>Dikarya</taxon>
        <taxon>Basidiomycota</taxon>
        <taxon>Agaricomycotina</taxon>
        <taxon>Agaricomycetes</taxon>
        <taxon>Russulales</taxon>
        <taxon>Russulaceae</taxon>
        <taxon>Russula</taxon>
    </lineage>
</organism>
<gene>
    <name evidence="1" type="ORF">F5148DRAFT_1301986</name>
</gene>
<reference evidence="1" key="1">
    <citation type="submission" date="2021-03" db="EMBL/GenBank/DDBJ databases">
        <title>Evolutionary priming and transition to the ectomycorrhizal habit in an iconic lineage of mushroom-forming fungi: is preadaptation a requirement?</title>
        <authorList>
            <consortium name="DOE Joint Genome Institute"/>
            <person name="Looney B.P."/>
            <person name="Miyauchi S."/>
            <person name="Morin E."/>
            <person name="Drula E."/>
            <person name="Courty P.E."/>
            <person name="Chicoki N."/>
            <person name="Fauchery L."/>
            <person name="Kohler A."/>
            <person name="Kuo A."/>
            <person name="LaButti K."/>
            <person name="Pangilinan J."/>
            <person name="Lipzen A."/>
            <person name="Riley R."/>
            <person name="Andreopoulos W."/>
            <person name="He G."/>
            <person name="Johnson J."/>
            <person name="Barry K.W."/>
            <person name="Grigoriev I.V."/>
            <person name="Nagy L."/>
            <person name="Hibbett D."/>
            <person name="Henrissat B."/>
            <person name="Matheny P.B."/>
            <person name="Labbe J."/>
            <person name="Martin A.F."/>
        </authorList>
    </citation>
    <scope>NUCLEOTIDE SEQUENCE</scope>
    <source>
        <strain evidence="1">BPL698</strain>
    </source>
</reference>
<sequence>MTSYYPPPQSSPLSVLGRDLPPDPYPRPSSAALLEKIQQYPPDASIGTPSTPQPFQPFPQPARTQGRSYTLPLRPESPAQVARVPPGWPLPRVHEPSTPVQKVHKTFLQWKAEAQATSADYQRNGFPSPVAWVYVEGHDIPPNAIIGGVDRKGPWHIARAFYEGGLELGKAGRHFRLGASISYHGKEREVGHFSFINDASLKCSVQVDAYEVLVEANLPTRWVYQSISPYRPIELPGLSFADFKLVVIVDDSDSMDGPLWHEARDALAGVAELSRLKGGEGLDIYCLNNNPLPARSPSKPLVFDFPSNIKLFPGQSESEVRDFFNIIVPEGQTPIGAKLRQILDYYVPRIEDPILNSKPISILIITDGVPTDDPKSVIVEFARRLDAKNVPLRQLGLQFVQIGDDPDATEALKELDDELGPTHGIRDMVDTTPFRSSEPHLRADALVKIVLGAINSTLDDAKSHSSVLQY</sequence>
<keyword evidence="2" id="KW-1185">Reference proteome</keyword>
<dbReference type="Proteomes" id="UP001207468">
    <property type="component" value="Unassembled WGS sequence"/>
</dbReference>
<name>A0ACC0UPF8_9AGAM</name>
<evidence type="ECO:0000313" key="2">
    <source>
        <dbReference type="Proteomes" id="UP001207468"/>
    </source>
</evidence>
<dbReference type="EMBL" id="JAGFNK010000001">
    <property type="protein sequence ID" value="KAI9513382.1"/>
    <property type="molecule type" value="Genomic_DNA"/>
</dbReference>
<evidence type="ECO:0000313" key="1">
    <source>
        <dbReference type="EMBL" id="KAI9513382.1"/>
    </source>
</evidence>
<comment type="caution">
    <text evidence="1">The sequence shown here is derived from an EMBL/GenBank/DDBJ whole genome shotgun (WGS) entry which is preliminary data.</text>
</comment>